<dbReference type="Proteomes" id="UP000235701">
    <property type="component" value="Unassembled WGS sequence"/>
</dbReference>
<dbReference type="AlphaFoldDB" id="A0A2N6UCL4"/>
<sequence>MKRQSHDFNRSFKLDIEESIQCIKAGEMSESLKLLLIARKKRKSVVDFRNYTIGVLYEEALENDLVDIFSLLIEVYGEGVLADPDLIDVEAEVDWKSFYQFIQKVIQGQVKVNLPQHGYLSPIMQIIIVPEMMNKLAQFELSNDEDASNVEALYGLQKLFDQLVARDKPLTILEKAQVNHLLELSDDVSIEKLLGLLNRDRDFVFQSDILLYILHHSPQDQEIRLKNIYDETRTISLTDLFEIENHPHFLALVSYVEEAYIHEPYRVAYLMENIYDIYTVMYPFVDELIQIDPEDMVEAIGQLMESGDPLSIDNQVIQDIYQYWFYEYMQHFASFE</sequence>
<protein>
    <submittedName>
        <fullName evidence="1">Uncharacterized protein</fullName>
    </submittedName>
</protein>
<evidence type="ECO:0000313" key="1">
    <source>
        <dbReference type="EMBL" id="PMC79299.1"/>
    </source>
</evidence>
<dbReference type="RefSeq" id="WP_070467840.1">
    <property type="nucleotide sequence ID" value="NZ_PNHQ01000019.1"/>
</dbReference>
<keyword evidence="2" id="KW-1185">Reference proteome</keyword>
<evidence type="ECO:0000313" key="2">
    <source>
        <dbReference type="Proteomes" id="UP000235701"/>
    </source>
</evidence>
<accession>A0A2N6UCL4</accession>
<name>A0A2N6UCL4_9LACT</name>
<proteinExistence type="predicted"/>
<reference evidence="1 2" key="1">
    <citation type="submission" date="2017-09" db="EMBL/GenBank/DDBJ databases">
        <title>Bacterial strain isolated from the female urinary microbiota.</title>
        <authorList>
            <person name="Thomas-White K."/>
            <person name="Kumar N."/>
            <person name="Forster S."/>
            <person name="Putonti C."/>
            <person name="Lawley T."/>
            <person name="Wolfe A.J."/>
        </authorList>
    </citation>
    <scope>NUCLEOTIDE SEQUENCE [LARGE SCALE GENOMIC DNA]</scope>
    <source>
        <strain evidence="1 2">UMB0240</strain>
    </source>
</reference>
<organism evidence="1 2">
    <name type="scientific">Aerococcus viridans</name>
    <dbReference type="NCBI Taxonomy" id="1377"/>
    <lineage>
        <taxon>Bacteria</taxon>
        <taxon>Bacillati</taxon>
        <taxon>Bacillota</taxon>
        <taxon>Bacilli</taxon>
        <taxon>Lactobacillales</taxon>
        <taxon>Aerococcaceae</taxon>
        <taxon>Aerococcus</taxon>
    </lineage>
</organism>
<dbReference type="OrthoDB" id="2133982at2"/>
<comment type="caution">
    <text evidence="1">The sequence shown here is derived from an EMBL/GenBank/DDBJ whole genome shotgun (WGS) entry which is preliminary data.</text>
</comment>
<dbReference type="EMBL" id="PNHQ01000019">
    <property type="protein sequence ID" value="PMC79299.1"/>
    <property type="molecule type" value="Genomic_DNA"/>
</dbReference>
<gene>
    <name evidence="1" type="ORF">CJ191_07525</name>
</gene>